<sequence>MRYLSSIALVVFVGSSLILVESQNYTEKECKNKTKTPCTYPDMCYLCPKPEEIGHIRLEVFYFNNDTKTCESMIGNGESCNTFTSFQECEFLCDPEYDPDAEDEDDR</sequence>
<evidence type="ECO:0000313" key="2">
    <source>
        <dbReference type="EMBL" id="MAA11754.1"/>
    </source>
</evidence>
<proteinExistence type="predicted"/>
<evidence type="ECO:0000256" key="1">
    <source>
        <dbReference type="SAM" id="SignalP"/>
    </source>
</evidence>
<dbReference type="AlphaFoldDB" id="A0A224YCR7"/>
<name>A0A224YCR7_9ACAR</name>
<dbReference type="GO" id="GO:0004867">
    <property type="term" value="F:serine-type endopeptidase inhibitor activity"/>
    <property type="evidence" value="ECO:0007669"/>
    <property type="project" value="InterPro"/>
</dbReference>
<protein>
    <submittedName>
        <fullName evidence="2">Pancreatic trypsin inhibitor</fullName>
    </submittedName>
</protein>
<feature type="chain" id="PRO_5012827236" evidence="1">
    <location>
        <begin position="23"/>
        <end position="107"/>
    </location>
</feature>
<dbReference type="EMBL" id="GFPF01000608">
    <property type="protein sequence ID" value="MAA11754.1"/>
    <property type="molecule type" value="Transcribed_RNA"/>
</dbReference>
<keyword evidence="1" id="KW-0732">Signal</keyword>
<organism evidence="2">
    <name type="scientific">Rhipicephalus zambeziensis</name>
    <dbReference type="NCBI Taxonomy" id="60191"/>
    <lineage>
        <taxon>Eukaryota</taxon>
        <taxon>Metazoa</taxon>
        <taxon>Ecdysozoa</taxon>
        <taxon>Arthropoda</taxon>
        <taxon>Chelicerata</taxon>
        <taxon>Arachnida</taxon>
        <taxon>Acari</taxon>
        <taxon>Parasitiformes</taxon>
        <taxon>Ixodida</taxon>
        <taxon>Ixodoidea</taxon>
        <taxon>Ixodidae</taxon>
        <taxon>Rhipicephalinae</taxon>
        <taxon>Rhipicephalus</taxon>
        <taxon>Rhipicephalus</taxon>
    </lineage>
</organism>
<reference evidence="2" key="1">
    <citation type="journal article" date="2017" name="Parasit. Vectors">
        <title>Sialotranscriptomics of Rhipicephalus zambeziensis reveals intricate expression profiles of secretory proteins and suggests tight temporal transcriptional regulation during blood-feeding.</title>
        <authorList>
            <person name="de Castro M.H."/>
            <person name="de Klerk D."/>
            <person name="Pienaar R."/>
            <person name="Rees D.J.G."/>
            <person name="Mans B.J."/>
        </authorList>
    </citation>
    <scope>NUCLEOTIDE SEQUENCE</scope>
    <source>
        <tissue evidence="2">Salivary glands</tissue>
    </source>
</reference>
<dbReference type="Gene3D" id="4.10.410.10">
    <property type="entry name" value="Pancreatic trypsin inhibitor Kunitz domain"/>
    <property type="match status" value="1"/>
</dbReference>
<dbReference type="InterPro" id="IPR036880">
    <property type="entry name" value="Kunitz_BPTI_sf"/>
</dbReference>
<accession>A0A224YCR7</accession>
<dbReference type="SUPFAM" id="SSF57362">
    <property type="entry name" value="BPTI-like"/>
    <property type="match status" value="1"/>
</dbReference>
<feature type="signal peptide" evidence="1">
    <location>
        <begin position="1"/>
        <end position="22"/>
    </location>
</feature>